<evidence type="ECO:0000313" key="2">
    <source>
        <dbReference type="Proteomes" id="UP000821865"/>
    </source>
</evidence>
<comment type="caution">
    <text evidence="1">The sequence shown here is derived from an EMBL/GenBank/DDBJ whole genome shotgun (WGS) entry which is preliminary data.</text>
</comment>
<evidence type="ECO:0000313" key="1">
    <source>
        <dbReference type="EMBL" id="KAH7941093.1"/>
    </source>
</evidence>
<reference evidence="1" key="1">
    <citation type="submission" date="2020-05" db="EMBL/GenBank/DDBJ databases">
        <title>Large-scale comparative analyses of tick genomes elucidate their genetic diversity and vector capacities.</title>
        <authorList>
            <person name="Jia N."/>
            <person name="Wang J."/>
            <person name="Shi W."/>
            <person name="Du L."/>
            <person name="Sun Y."/>
            <person name="Zhan W."/>
            <person name="Jiang J."/>
            <person name="Wang Q."/>
            <person name="Zhang B."/>
            <person name="Ji P."/>
            <person name="Sakyi L.B."/>
            <person name="Cui X."/>
            <person name="Yuan T."/>
            <person name="Jiang B."/>
            <person name="Yang W."/>
            <person name="Lam T.T.-Y."/>
            <person name="Chang Q."/>
            <person name="Ding S."/>
            <person name="Wang X."/>
            <person name="Zhu J."/>
            <person name="Ruan X."/>
            <person name="Zhao L."/>
            <person name="Wei J."/>
            <person name="Que T."/>
            <person name="Du C."/>
            <person name="Cheng J."/>
            <person name="Dai P."/>
            <person name="Han X."/>
            <person name="Huang E."/>
            <person name="Gao Y."/>
            <person name="Liu J."/>
            <person name="Shao H."/>
            <person name="Ye R."/>
            <person name="Li L."/>
            <person name="Wei W."/>
            <person name="Wang X."/>
            <person name="Wang C."/>
            <person name="Yang T."/>
            <person name="Huo Q."/>
            <person name="Li W."/>
            <person name="Guo W."/>
            <person name="Chen H."/>
            <person name="Zhou L."/>
            <person name="Ni X."/>
            <person name="Tian J."/>
            <person name="Zhou Y."/>
            <person name="Sheng Y."/>
            <person name="Liu T."/>
            <person name="Pan Y."/>
            <person name="Xia L."/>
            <person name="Li J."/>
            <person name="Zhao F."/>
            <person name="Cao W."/>
        </authorList>
    </citation>
    <scope>NUCLEOTIDE SEQUENCE</scope>
    <source>
        <strain evidence="1">Dsil-2018</strain>
    </source>
</reference>
<organism evidence="1 2">
    <name type="scientific">Dermacentor silvarum</name>
    <name type="common">Tick</name>
    <dbReference type="NCBI Taxonomy" id="543639"/>
    <lineage>
        <taxon>Eukaryota</taxon>
        <taxon>Metazoa</taxon>
        <taxon>Ecdysozoa</taxon>
        <taxon>Arthropoda</taxon>
        <taxon>Chelicerata</taxon>
        <taxon>Arachnida</taxon>
        <taxon>Acari</taxon>
        <taxon>Parasitiformes</taxon>
        <taxon>Ixodida</taxon>
        <taxon>Ixodoidea</taxon>
        <taxon>Ixodidae</taxon>
        <taxon>Rhipicephalinae</taxon>
        <taxon>Dermacentor</taxon>
    </lineage>
</organism>
<dbReference type="EMBL" id="CM023476">
    <property type="protein sequence ID" value="KAH7941093.1"/>
    <property type="molecule type" value="Genomic_DNA"/>
</dbReference>
<dbReference type="Proteomes" id="UP000821865">
    <property type="component" value="Chromosome 7"/>
</dbReference>
<sequence length="116" mass="13251">MFSEASAELCKWTSNSDALCKCFLCDKVAVKEETGDSRNRIPWEQEGDQIILTAHEASDFAANKPSNKRIALQTLARVYNHLEYSTPFTLGAKLLFQDLWKRKHAWDDALQQEQTS</sequence>
<gene>
    <name evidence="1" type="ORF">HPB49_010037</name>
</gene>
<name>A0ACB8CEC0_DERSI</name>
<proteinExistence type="predicted"/>
<accession>A0ACB8CEC0</accession>
<keyword evidence="2" id="KW-1185">Reference proteome</keyword>
<protein>
    <submittedName>
        <fullName evidence="1">Uncharacterized protein</fullName>
    </submittedName>
</protein>